<dbReference type="InterPro" id="IPR011044">
    <property type="entry name" value="Quino_amine_DH_bsu"/>
</dbReference>
<comment type="caution">
    <text evidence="2">The sequence shown here is derived from an EMBL/GenBank/DDBJ whole genome shotgun (WGS) entry which is preliminary data.</text>
</comment>
<gene>
    <name evidence="2" type="ORF">ACFFUR_14830</name>
</gene>
<name>A0ABV5JAY7_9BACT</name>
<dbReference type="InterPro" id="IPR015943">
    <property type="entry name" value="WD40/YVTN_repeat-like_dom_sf"/>
</dbReference>
<accession>A0ABV5JAY7</accession>
<proteinExistence type="predicted"/>
<dbReference type="InterPro" id="IPR027946">
    <property type="entry name" value="Ogl_dom"/>
</dbReference>
<keyword evidence="2" id="KW-0456">Lyase</keyword>
<dbReference type="Pfam" id="PF14583">
    <property type="entry name" value="Pectate_lyase22"/>
    <property type="match status" value="1"/>
</dbReference>
<dbReference type="SUPFAM" id="SSF82171">
    <property type="entry name" value="DPP6 N-terminal domain-like"/>
    <property type="match status" value="1"/>
</dbReference>
<keyword evidence="3" id="KW-1185">Reference proteome</keyword>
<dbReference type="Gene3D" id="2.130.10.10">
    <property type="entry name" value="YVTN repeat-like/Quinoprotein amine dehydrogenase"/>
    <property type="match status" value="1"/>
</dbReference>
<dbReference type="EMBL" id="JBHMEW010000066">
    <property type="protein sequence ID" value="MFB9213089.1"/>
    <property type="molecule type" value="Genomic_DNA"/>
</dbReference>
<protein>
    <submittedName>
        <fullName evidence="2">Oligogalacturonate lyase family protein</fullName>
    </submittedName>
</protein>
<sequence length="405" mass="46560">MKKIFLLIAVSLAVACEKEKEEIPKMETGGNPPMPEAWIDKDTGHKVVRLSNREGINRSFYFHNNPFFQSEDGTTKMVFYGSVGENNQLFTIDMETKEITQLTDDPEGMSGEIVGKKTGRVYYQRGDSVFATDVNSGRRDLVYVFPEGFNARISTINADEKLLAGAKSVPAKDSIYRANPEKSQYFNKIYDAKLPHALFTVNLETQELDTIHSDTAWINHIQFSPVDPDQLMFCHEGPWHKVDRIWNINVKTGEVQKMHERTMDMEIAGHEFWSRDGEVIWYDLQMPRGETFYLAGVNVKNGERYRYQMDRNDWSIHFNISPDQNLFAGDGGDPGQVAKAEDGQWIYLFTPKEDRLESEKLVNMAHHDYSLEPNVHFSPDGNWVIFRANFEGESQIYAVEVEKEK</sequence>
<dbReference type="GO" id="GO:0016829">
    <property type="term" value="F:lyase activity"/>
    <property type="evidence" value="ECO:0007669"/>
    <property type="project" value="UniProtKB-KW"/>
</dbReference>
<evidence type="ECO:0000313" key="2">
    <source>
        <dbReference type="EMBL" id="MFB9213089.1"/>
    </source>
</evidence>
<dbReference type="RefSeq" id="WP_290247886.1">
    <property type="nucleotide sequence ID" value="NZ_JAUFQT010000001.1"/>
</dbReference>
<organism evidence="2 3">
    <name type="scientific">Echinicola jeungdonensis</name>
    <dbReference type="NCBI Taxonomy" id="709343"/>
    <lineage>
        <taxon>Bacteria</taxon>
        <taxon>Pseudomonadati</taxon>
        <taxon>Bacteroidota</taxon>
        <taxon>Cytophagia</taxon>
        <taxon>Cytophagales</taxon>
        <taxon>Cyclobacteriaceae</taxon>
        <taxon>Echinicola</taxon>
    </lineage>
</organism>
<evidence type="ECO:0000259" key="1">
    <source>
        <dbReference type="Pfam" id="PF14583"/>
    </source>
</evidence>
<evidence type="ECO:0000313" key="3">
    <source>
        <dbReference type="Proteomes" id="UP001589654"/>
    </source>
</evidence>
<reference evidence="2 3" key="1">
    <citation type="submission" date="2024-09" db="EMBL/GenBank/DDBJ databases">
        <authorList>
            <person name="Sun Q."/>
            <person name="Mori K."/>
        </authorList>
    </citation>
    <scope>NUCLEOTIDE SEQUENCE [LARGE SCALE GENOMIC DNA]</scope>
    <source>
        <strain evidence="2 3">CECT 7682</strain>
    </source>
</reference>
<feature type="domain" description="Oligogalacturonate lyase" evidence="1">
    <location>
        <begin position="38"/>
        <end position="401"/>
    </location>
</feature>
<dbReference type="PROSITE" id="PS51257">
    <property type="entry name" value="PROKAR_LIPOPROTEIN"/>
    <property type="match status" value="1"/>
</dbReference>
<dbReference type="Proteomes" id="UP001589654">
    <property type="component" value="Unassembled WGS sequence"/>
</dbReference>
<dbReference type="SUPFAM" id="SSF50969">
    <property type="entry name" value="YVTN repeat-like/Quinoprotein amine dehydrogenase"/>
    <property type="match status" value="1"/>
</dbReference>